<dbReference type="SMART" id="SM00710">
    <property type="entry name" value="PbH1"/>
    <property type="match status" value="5"/>
</dbReference>
<sequence length="579" mass="61782">MSACATGPDDRSVPADKPDAPVIEGGSLPVGKTAYDVPAGALFVAASGGGDANPGSRDAPFRTIRAAVSRAESGATIVVRAGSYNEEIVIPEQKRLVLQAFPNEEVWLDGSRTVDNFVPAGRTFVADHWNAQFDPSPTYTWGEEDGTEAGWRFVDPLYPLAAHPDQVWIDDVPQHQVASQAELGEGNFYVDYSTRRLFIGSSPEGRTVRASTTAKALSIRSSGSTVRGLGIRRYSPSVPHMGAVTAEGSGIVLENLVIRDNATTGLWVGGADTTLTDVTVAANGMLGAAATYADRMTVTGLLAEGNNTERFRPAPVAGGFKITRSRSLTISDSTFADNRATGLWLDESVFDATISNSRMADNASHGVSAEISARISLVNNIITNNGSFGAKINDTSDVRVWNNTFSGNRRQLNVVQDERRGDNPDLPGHDPRDPEDPEMTWINGPVDIHNNIFAGTSEPGGCLLCVEDYSREFSAVQLQIHAAGNAYHRERDGMPFAPLIWAGEDGKSVTFESLKDFHRTTGQEPDTLEIIGASPLDPDTFAAPSLDGQAGHVALPLPADLAGLSRVPEGTRHLGAFVR</sequence>
<dbReference type="Pfam" id="PF07602">
    <property type="entry name" value="DUF1565"/>
    <property type="match status" value="1"/>
</dbReference>
<dbReference type="Proteomes" id="UP000829758">
    <property type="component" value="Chromosome"/>
</dbReference>
<reference evidence="5" key="1">
    <citation type="submission" date="2021-10" db="EMBL/GenBank/DDBJ databases">
        <title>Novel species in genus Arthrobacter.</title>
        <authorList>
            <person name="Liu Y."/>
        </authorList>
    </citation>
    <scope>NUCLEOTIDE SEQUENCE</scope>
    <source>
        <strain evidence="5">Zg-Y462</strain>
        <strain evidence="7">zg-Y462</strain>
    </source>
</reference>
<dbReference type="AlphaFoldDB" id="A0A9X1S9D7"/>
<dbReference type="InterPro" id="IPR011050">
    <property type="entry name" value="Pectin_lyase_fold/virulence"/>
</dbReference>
<dbReference type="EMBL" id="JAJFZT010000006">
    <property type="protein sequence ID" value="MCC3272968.1"/>
    <property type="molecule type" value="Genomic_DNA"/>
</dbReference>
<dbReference type="InterPro" id="IPR039448">
    <property type="entry name" value="Beta_helix"/>
</dbReference>
<dbReference type="Proteomes" id="UP001155145">
    <property type="component" value="Unassembled WGS sequence"/>
</dbReference>
<gene>
    <name evidence="5" type="ORF">LJ755_09545</name>
    <name evidence="6" type="ORF">MUK71_05170</name>
</gene>
<accession>A0A9X1S9D7</accession>
<proteinExistence type="predicted"/>
<dbReference type="PANTHER" id="PTHR22990:SF15">
    <property type="entry name" value="F-BOX ONLY PROTEIN 10"/>
    <property type="match status" value="1"/>
</dbReference>
<dbReference type="InterPro" id="IPR006626">
    <property type="entry name" value="PbH1"/>
</dbReference>
<dbReference type="Gene3D" id="2.160.20.10">
    <property type="entry name" value="Single-stranded right-handed beta-helix, Pectin lyase-like"/>
    <property type="match status" value="2"/>
</dbReference>
<feature type="region of interest" description="Disordered" evidence="2">
    <location>
        <begin position="1"/>
        <end position="24"/>
    </location>
</feature>
<evidence type="ECO:0000256" key="2">
    <source>
        <dbReference type="SAM" id="MobiDB-lite"/>
    </source>
</evidence>
<protein>
    <submittedName>
        <fullName evidence="5">Right-handed parallel beta-helix repeat-containing protein</fullName>
    </submittedName>
</protein>
<name>A0A9X1S9D7_9MICC</name>
<evidence type="ECO:0000259" key="3">
    <source>
        <dbReference type="Pfam" id="PF07602"/>
    </source>
</evidence>
<dbReference type="InterPro" id="IPR012334">
    <property type="entry name" value="Pectin_lyas_fold"/>
</dbReference>
<feature type="domain" description="DUF1565" evidence="3">
    <location>
        <begin position="49"/>
        <end position="88"/>
    </location>
</feature>
<keyword evidence="7" id="KW-1185">Reference proteome</keyword>
<feature type="region of interest" description="Disordered" evidence="2">
    <location>
        <begin position="411"/>
        <end position="438"/>
    </location>
</feature>
<feature type="domain" description="Right handed beta helix" evidence="4">
    <location>
        <begin position="247"/>
        <end position="405"/>
    </location>
</feature>
<evidence type="ECO:0000313" key="7">
    <source>
        <dbReference type="Proteomes" id="UP000829758"/>
    </source>
</evidence>
<feature type="compositionally biased region" description="Basic and acidic residues" evidence="2">
    <location>
        <begin position="8"/>
        <end position="19"/>
    </location>
</feature>
<keyword evidence="1" id="KW-0677">Repeat</keyword>
<evidence type="ECO:0000256" key="1">
    <source>
        <dbReference type="ARBA" id="ARBA00022737"/>
    </source>
</evidence>
<evidence type="ECO:0000313" key="8">
    <source>
        <dbReference type="Proteomes" id="UP001155145"/>
    </source>
</evidence>
<dbReference type="InterPro" id="IPR011459">
    <property type="entry name" value="DUF1565"/>
</dbReference>
<feature type="compositionally biased region" description="Basic and acidic residues" evidence="2">
    <location>
        <begin position="416"/>
        <end position="434"/>
    </location>
</feature>
<evidence type="ECO:0000259" key="4">
    <source>
        <dbReference type="Pfam" id="PF13229"/>
    </source>
</evidence>
<dbReference type="SUPFAM" id="SSF51126">
    <property type="entry name" value="Pectin lyase-like"/>
    <property type="match status" value="1"/>
</dbReference>
<organism evidence="5 8">
    <name type="scientific">Arthrobacter zhangbolii</name>
    <dbReference type="NCBI Taxonomy" id="2886936"/>
    <lineage>
        <taxon>Bacteria</taxon>
        <taxon>Bacillati</taxon>
        <taxon>Actinomycetota</taxon>
        <taxon>Actinomycetes</taxon>
        <taxon>Micrococcales</taxon>
        <taxon>Micrococcaceae</taxon>
        <taxon>Arthrobacter</taxon>
    </lineage>
</organism>
<dbReference type="EMBL" id="CP094984">
    <property type="protein sequence ID" value="UON93017.1"/>
    <property type="molecule type" value="Genomic_DNA"/>
</dbReference>
<dbReference type="Pfam" id="PF13229">
    <property type="entry name" value="Beta_helix"/>
    <property type="match status" value="1"/>
</dbReference>
<dbReference type="RefSeq" id="WP_227928922.1">
    <property type="nucleotide sequence ID" value="NZ_CP094984.1"/>
</dbReference>
<dbReference type="PANTHER" id="PTHR22990">
    <property type="entry name" value="F-BOX ONLY PROTEIN"/>
    <property type="match status" value="1"/>
</dbReference>
<evidence type="ECO:0000313" key="6">
    <source>
        <dbReference type="EMBL" id="UON93017.1"/>
    </source>
</evidence>
<evidence type="ECO:0000313" key="5">
    <source>
        <dbReference type="EMBL" id="MCC3272968.1"/>
    </source>
</evidence>
<dbReference type="InterPro" id="IPR051550">
    <property type="entry name" value="SCF-Subunits/Alg-Epimerases"/>
</dbReference>